<protein>
    <submittedName>
        <fullName evidence="9">ABC transporter permease subunit</fullName>
    </submittedName>
</protein>
<evidence type="ECO:0000256" key="7">
    <source>
        <dbReference type="RuleBase" id="RU363032"/>
    </source>
</evidence>
<dbReference type="EMBL" id="CP118157">
    <property type="protein sequence ID" value="WOF22754.1"/>
    <property type="molecule type" value="Genomic_DNA"/>
</dbReference>
<keyword evidence="4 7" id="KW-0812">Transmembrane</keyword>
<accession>A0AA97I5F5</accession>
<feature type="transmembrane region" description="Helical" evidence="7">
    <location>
        <begin position="147"/>
        <end position="165"/>
    </location>
</feature>
<evidence type="ECO:0000259" key="8">
    <source>
        <dbReference type="PROSITE" id="PS50928"/>
    </source>
</evidence>
<dbReference type="RefSeq" id="WP_317139225.1">
    <property type="nucleotide sequence ID" value="NZ_CP118157.1"/>
</dbReference>
<keyword evidence="2 7" id="KW-0813">Transport</keyword>
<keyword evidence="6 7" id="KW-0472">Membrane</keyword>
<dbReference type="PROSITE" id="PS50928">
    <property type="entry name" value="ABC_TM1"/>
    <property type="match status" value="1"/>
</dbReference>
<dbReference type="InterPro" id="IPR000515">
    <property type="entry name" value="MetI-like"/>
</dbReference>
<dbReference type="GO" id="GO:0005886">
    <property type="term" value="C:plasma membrane"/>
    <property type="evidence" value="ECO:0007669"/>
    <property type="project" value="UniProtKB-SubCell"/>
</dbReference>
<evidence type="ECO:0000313" key="10">
    <source>
        <dbReference type="Proteomes" id="UP001305498"/>
    </source>
</evidence>
<evidence type="ECO:0000313" key="9">
    <source>
        <dbReference type="EMBL" id="WOF22754.1"/>
    </source>
</evidence>
<evidence type="ECO:0000256" key="3">
    <source>
        <dbReference type="ARBA" id="ARBA00022475"/>
    </source>
</evidence>
<feature type="domain" description="ABC transmembrane type-1" evidence="8">
    <location>
        <begin position="103"/>
        <end position="297"/>
    </location>
</feature>
<evidence type="ECO:0000256" key="6">
    <source>
        <dbReference type="ARBA" id="ARBA00023136"/>
    </source>
</evidence>
<dbReference type="KEGG" id="mbet:N8K70_15370"/>
<evidence type="ECO:0000256" key="5">
    <source>
        <dbReference type="ARBA" id="ARBA00022989"/>
    </source>
</evidence>
<evidence type="ECO:0000256" key="1">
    <source>
        <dbReference type="ARBA" id="ARBA00004651"/>
    </source>
</evidence>
<dbReference type="PANTHER" id="PTHR30151">
    <property type="entry name" value="ALKANE SULFONATE ABC TRANSPORTER-RELATED, MEMBRANE SUBUNIT"/>
    <property type="match status" value="1"/>
</dbReference>
<organism evidence="9 10">
    <name type="scientific">Microbacterium betulae</name>
    <dbReference type="NCBI Taxonomy" id="2981139"/>
    <lineage>
        <taxon>Bacteria</taxon>
        <taxon>Bacillati</taxon>
        <taxon>Actinomycetota</taxon>
        <taxon>Actinomycetes</taxon>
        <taxon>Micrococcales</taxon>
        <taxon>Microbacteriaceae</taxon>
        <taxon>Microbacterium</taxon>
    </lineage>
</organism>
<dbReference type="CDD" id="cd06261">
    <property type="entry name" value="TM_PBP2"/>
    <property type="match status" value="1"/>
</dbReference>
<keyword evidence="5 7" id="KW-1133">Transmembrane helix</keyword>
<dbReference type="Gene3D" id="1.10.3720.10">
    <property type="entry name" value="MetI-like"/>
    <property type="match status" value="1"/>
</dbReference>
<dbReference type="Proteomes" id="UP001305498">
    <property type="component" value="Chromosome"/>
</dbReference>
<dbReference type="InterPro" id="IPR035906">
    <property type="entry name" value="MetI-like_sf"/>
</dbReference>
<dbReference type="Pfam" id="PF00528">
    <property type="entry name" value="BPD_transp_1"/>
    <property type="match status" value="1"/>
</dbReference>
<feature type="transmembrane region" description="Helical" evidence="7">
    <location>
        <begin position="275"/>
        <end position="297"/>
    </location>
</feature>
<reference evidence="9 10" key="1">
    <citation type="submission" date="2023-02" db="EMBL/GenBank/DDBJ databases">
        <title>Microbacterium betulae sp. nov., isolated from birch wood.</title>
        <authorList>
            <person name="Pasciak M."/>
            <person name="Pawlik K.J."/>
            <person name="Martynowski D."/>
            <person name="Laczmanski L."/>
            <person name="Ciekot J."/>
            <person name="Szponar B."/>
            <person name="Wojcik-Fatla A."/>
            <person name="Mackiewicz B."/>
            <person name="Farian E."/>
            <person name="Cholewa G."/>
            <person name="Cholewa A."/>
            <person name="Dutkiewicz J."/>
        </authorList>
    </citation>
    <scope>NUCLEOTIDE SEQUENCE [LARGE SCALE GENOMIC DNA]</scope>
    <source>
        <strain evidence="9 10">AB</strain>
    </source>
</reference>
<dbReference type="SUPFAM" id="SSF161098">
    <property type="entry name" value="MetI-like"/>
    <property type="match status" value="1"/>
</dbReference>
<sequence>MSTERPDGAVGPGTPDAATVTDSDTAVAALSAQAPDGRGARIVWEDVRLPSWLIGAIGIVAVIIAWWVLADTVFSNVGAGGVQSIPSPPQVIEGLFSSGWDFYARNFGVTLAEAGIGYAWGNALALLLSAVVLVLPRLEGVVMQLAIITYCVPIVAIGILLVVIIPVPDAGEPAGNAIFLAALSVFFTTVVSTLLGLKAADRSALDVVAVYGGSRLTQLRKVRLIAALPSILNALQIAVPAAFLGAVLGEFFGKVQYGIGPAMIAAQQGLDAPRVWGLALVSGLVALVGFALLGVVARAIAPWSKGTAA</sequence>
<dbReference type="PANTHER" id="PTHR30151:SF20">
    <property type="entry name" value="ABC TRANSPORTER PERMEASE PROTEIN HI_0355-RELATED"/>
    <property type="match status" value="1"/>
</dbReference>
<gene>
    <name evidence="9" type="ORF">N8K70_15370</name>
</gene>
<feature type="transmembrane region" description="Helical" evidence="7">
    <location>
        <begin position="177"/>
        <end position="197"/>
    </location>
</feature>
<evidence type="ECO:0000256" key="2">
    <source>
        <dbReference type="ARBA" id="ARBA00022448"/>
    </source>
</evidence>
<feature type="transmembrane region" description="Helical" evidence="7">
    <location>
        <begin position="224"/>
        <end position="248"/>
    </location>
</feature>
<dbReference type="GO" id="GO:0055085">
    <property type="term" value="P:transmembrane transport"/>
    <property type="evidence" value="ECO:0007669"/>
    <property type="project" value="InterPro"/>
</dbReference>
<dbReference type="AlphaFoldDB" id="A0AA97I5F5"/>
<comment type="similarity">
    <text evidence="7">Belongs to the binding-protein-dependent transport system permease family.</text>
</comment>
<feature type="transmembrane region" description="Helical" evidence="7">
    <location>
        <begin position="49"/>
        <end position="69"/>
    </location>
</feature>
<evidence type="ECO:0000256" key="4">
    <source>
        <dbReference type="ARBA" id="ARBA00022692"/>
    </source>
</evidence>
<proteinExistence type="inferred from homology"/>
<comment type="subcellular location">
    <subcellularLocation>
        <location evidence="1 7">Cell membrane</location>
        <topology evidence="1 7">Multi-pass membrane protein</topology>
    </subcellularLocation>
</comment>
<name>A0AA97I5F5_9MICO</name>
<keyword evidence="3" id="KW-1003">Cell membrane</keyword>
<feature type="transmembrane region" description="Helical" evidence="7">
    <location>
        <begin position="115"/>
        <end position="135"/>
    </location>
</feature>
<keyword evidence="10" id="KW-1185">Reference proteome</keyword>